<dbReference type="AlphaFoldDB" id="A0AAD2CL13"/>
<proteinExistence type="predicted"/>
<dbReference type="GO" id="GO:0004672">
    <property type="term" value="F:protein kinase activity"/>
    <property type="evidence" value="ECO:0007669"/>
    <property type="project" value="InterPro"/>
</dbReference>
<dbReference type="Gene3D" id="1.10.510.10">
    <property type="entry name" value="Transferase(Phosphotransferase) domain 1"/>
    <property type="match status" value="1"/>
</dbReference>
<organism evidence="2 3">
    <name type="scientific">Cylindrotheca closterium</name>
    <dbReference type="NCBI Taxonomy" id="2856"/>
    <lineage>
        <taxon>Eukaryota</taxon>
        <taxon>Sar</taxon>
        <taxon>Stramenopiles</taxon>
        <taxon>Ochrophyta</taxon>
        <taxon>Bacillariophyta</taxon>
        <taxon>Bacillariophyceae</taxon>
        <taxon>Bacillariophycidae</taxon>
        <taxon>Bacillariales</taxon>
        <taxon>Bacillariaceae</taxon>
        <taxon>Cylindrotheca</taxon>
    </lineage>
</organism>
<gene>
    <name evidence="2" type="ORF">CYCCA115_LOCUS5633</name>
</gene>
<comment type="caution">
    <text evidence="2">The sequence shown here is derived from an EMBL/GenBank/DDBJ whole genome shotgun (WGS) entry which is preliminary data.</text>
</comment>
<feature type="domain" description="Protein kinase" evidence="1">
    <location>
        <begin position="262"/>
        <end position="470"/>
    </location>
</feature>
<keyword evidence="3" id="KW-1185">Reference proteome</keyword>
<protein>
    <recommendedName>
        <fullName evidence="1">Protein kinase domain-containing protein</fullName>
    </recommendedName>
</protein>
<reference evidence="2" key="1">
    <citation type="submission" date="2023-08" db="EMBL/GenBank/DDBJ databases">
        <authorList>
            <person name="Audoor S."/>
            <person name="Bilcke G."/>
        </authorList>
    </citation>
    <scope>NUCLEOTIDE SEQUENCE</scope>
</reference>
<evidence type="ECO:0000259" key="1">
    <source>
        <dbReference type="PROSITE" id="PS50011"/>
    </source>
</evidence>
<evidence type="ECO:0000313" key="2">
    <source>
        <dbReference type="EMBL" id="CAJ1937379.1"/>
    </source>
</evidence>
<dbReference type="GO" id="GO:0005524">
    <property type="term" value="F:ATP binding"/>
    <property type="evidence" value="ECO:0007669"/>
    <property type="project" value="InterPro"/>
</dbReference>
<dbReference type="SUPFAM" id="SSF56112">
    <property type="entry name" value="Protein kinase-like (PK-like)"/>
    <property type="match status" value="1"/>
</dbReference>
<dbReference type="InterPro" id="IPR000719">
    <property type="entry name" value="Prot_kinase_dom"/>
</dbReference>
<evidence type="ECO:0000313" key="3">
    <source>
        <dbReference type="Proteomes" id="UP001295423"/>
    </source>
</evidence>
<dbReference type="PROSITE" id="PS50011">
    <property type="entry name" value="PROTEIN_KINASE_DOM"/>
    <property type="match status" value="1"/>
</dbReference>
<dbReference type="Pfam" id="PF00069">
    <property type="entry name" value="Pkinase"/>
    <property type="match status" value="1"/>
</dbReference>
<sequence>MGVQLLDQLCLDEQATGNTNEEKKGAELKILATKVVNDILNSKFLDRSVVADGKSDKKLKVRKWSETAFVQPIIHAIIYRVLDIVDLGFLYVSKEQRVRREREDDKERVMDFLVHKFRENLFCAMPSMIECIVEVKRCGNTFNEDKTEIKMAGIQIIGNFAKRLRGDLNFLSIGVDCELYGVAISLSKVSIVKASLQNVGTENVAVLFRKTKAFDLLSTKGLEMLALALSASYKMSEAKHDIATIKAYIHEGENQNNARIGMSIDRFLGSGAFGSVYKIRKTTVGQEGPECFLKIPNSHRALHSLKEEAKTLRRLNEQKEESLTVPNIPLCSAGKQFDIAMNGFKSKTYGLILNGMIGKPASAFNWKSEGYKELLPSVIRNVHATLDAAHKNSVYHLDVRPSNIIVPTTADKMTKDIKVLVIDWGVAISDDKKFHFRGCVPYAHDELLATVRMEKKAKSEHDWALWRLGY</sequence>
<accession>A0AAD2CL13</accession>
<name>A0AAD2CL13_9STRA</name>
<dbReference type="Proteomes" id="UP001295423">
    <property type="component" value="Unassembled WGS sequence"/>
</dbReference>
<dbReference type="InterPro" id="IPR011009">
    <property type="entry name" value="Kinase-like_dom_sf"/>
</dbReference>
<dbReference type="EMBL" id="CAKOGP040000635">
    <property type="protein sequence ID" value="CAJ1937379.1"/>
    <property type="molecule type" value="Genomic_DNA"/>
</dbReference>